<evidence type="ECO:0000313" key="15">
    <source>
        <dbReference type="Proteomes" id="UP001575105"/>
    </source>
</evidence>
<evidence type="ECO:0000256" key="4">
    <source>
        <dbReference type="ARBA" id="ARBA00022553"/>
    </source>
</evidence>
<evidence type="ECO:0000259" key="13">
    <source>
        <dbReference type="PROSITE" id="PS50839"/>
    </source>
</evidence>
<dbReference type="Gene3D" id="3.30.565.10">
    <property type="entry name" value="Histidine kinase-like ATPase, C-terminal domain"/>
    <property type="match status" value="1"/>
</dbReference>
<dbReference type="Pfam" id="PF02518">
    <property type="entry name" value="HATPase_c"/>
    <property type="match status" value="1"/>
</dbReference>
<dbReference type="InterPro" id="IPR011006">
    <property type="entry name" value="CheY-like_superfamily"/>
</dbReference>
<dbReference type="Gene3D" id="3.30.450.350">
    <property type="entry name" value="CHASE domain"/>
    <property type="match status" value="1"/>
</dbReference>
<dbReference type="CDD" id="cd16922">
    <property type="entry name" value="HATPase_EvgS-ArcB-TorS-like"/>
    <property type="match status" value="1"/>
</dbReference>
<name>A0ABV4U5E0_9BACT</name>
<feature type="transmembrane region" description="Helical" evidence="10">
    <location>
        <begin position="25"/>
        <end position="43"/>
    </location>
</feature>
<evidence type="ECO:0000256" key="6">
    <source>
        <dbReference type="ARBA" id="ARBA00022989"/>
    </source>
</evidence>
<proteinExistence type="predicted"/>
<dbReference type="Gene3D" id="3.40.50.2300">
    <property type="match status" value="2"/>
</dbReference>
<dbReference type="PROSITE" id="PS50109">
    <property type="entry name" value="HIS_KIN"/>
    <property type="match status" value="1"/>
</dbReference>
<organism evidence="14 15">
    <name type="scientific">Natronomicrosphaera hydrolytica</name>
    <dbReference type="NCBI Taxonomy" id="3242702"/>
    <lineage>
        <taxon>Bacteria</taxon>
        <taxon>Pseudomonadati</taxon>
        <taxon>Planctomycetota</taxon>
        <taxon>Phycisphaerae</taxon>
        <taxon>Phycisphaerales</taxon>
        <taxon>Phycisphaeraceae</taxon>
        <taxon>Natronomicrosphaera</taxon>
    </lineage>
</organism>
<dbReference type="InterPro" id="IPR042240">
    <property type="entry name" value="CHASE_sf"/>
</dbReference>
<dbReference type="InterPro" id="IPR005467">
    <property type="entry name" value="His_kinase_dom"/>
</dbReference>
<dbReference type="SMART" id="SM01079">
    <property type="entry name" value="CHASE"/>
    <property type="match status" value="1"/>
</dbReference>
<comment type="catalytic activity">
    <reaction evidence="1">
        <text>ATP + protein L-histidine = ADP + protein N-phospho-L-histidine.</text>
        <dbReference type="EC" id="2.7.13.3"/>
    </reaction>
</comment>
<keyword evidence="15" id="KW-1185">Reference proteome</keyword>
<evidence type="ECO:0000256" key="8">
    <source>
        <dbReference type="ARBA" id="ARBA00023136"/>
    </source>
</evidence>
<sequence length="940" mass="104457">MSSSATSSPEPSTPQQSAKGFVRRWWPALVVALFGVVMTLAAWQTLVSRDRDLVVEGLHSHAKTRSQVIERVFAEVGGAGSALEAFFAGSGLVEWHEWPAFCHPLLMHKPTVLSLQWAPRVIADDADDAINADPSLPRSLHPTTRSAHEAYGRAELGQSYEILQFDREQQTLVRADERPAHFPLLYLAPTTGHGWQHGYDWWSHPMVCQAMIRARDTGEPTLTGRLSDVPESMPFEETNALLLISPVFFKDGIIEAIDTVEQRREQLKGFVIVAFRVRDLVNEALQHIPDRGLNLNVYDVTHDKPVLLHMAPSRLLSNPDAPGPEPPESMLVEQTFDLAGRRWTVHVAPLPIYLQQRRTWTPTVTLVAGLLFTALLATFVRSQTTRTQFVERQVHERTQELQRSQHDLVRAKAQAEQASRVKSEFLANMSHEIRTPMNGIIGMTQLLLATDLTEQQREYLRLVDRSAESLLRLLNDILDFSKVEAGKLELQRAGFDLNEMLGDTLQALMTQASQKNLELAYHIPPDVPDVVVGDVNRLRQVIVNLVGNAIKFTEEGEVVVDVSVDHLEPDKSITLHFAVSDTGPGIASGQRELIFEAFEQADSSPSRRFEGTGLGLAISRQLVELMGGRTWLDSELGRGSTFHFTATFELDPDAPQRKRIEPPSLHGVSAIIVDDHRTNRQILDEMLRGWEMRPTTAHDGVEAINELERRAAMGEAVPLALVDHQMPNMDGLELVRRIRASQALRDTAVIMLSSSGESGPVSRSRDLGVRRYLIKPVKPSDLLKAITEALHVQPADGDDAQAASSSKPTRPLHVLLAEDGQVNQTVIVRLLEHRGHRATVANNGHEALAKLSQEAFDLVLMDVQMPGMDGFEATRHIRDREQADGGHVPIVAMTAHAMKGDRERCLAAGMDDYLAKPIRAGLLYETVERVAMNTTSEKNG</sequence>
<dbReference type="CDD" id="cd00082">
    <property type="entry name" value="HisKA"/>
    <property type="match status" value="1"/>
</dbReference>
<dbReference type="Pfam" id="PF03924">
    <property type="entry name" value="CHASE"/>
    <property type="match status" value="1"/>
</dbReference>
<feature type="domain" description="Response regulatory" evidence="12">
    <location>
        <begin position="669"/>
        <end position="790"/>
    </location>
</feature>
<feature type="domain" description="CHASE" evidence="13">
    <location>
        <begin position="179"/>
        <end position="346"/>
    </location>
</feature>
<evidence type="ECO:0000256" key="9">
    <source>
        <dbReference type="PROSITE-ProRule" id="PRU00169"/>
    </source>
</evidence>
<dbReference type="InterPro" id="IPR036890">
    <property type="entry name" value="HATPase_C_sf"/>
</dbReference>
<keyword evidence="4 9" id="KW-0597">Phosphoprotein</keyword>
<feature type="modified residue" description="4-aspartylphosphate" evidence="9">
    <location>
        <position position="862"/>
    </location>
</feature>
<dbReference type="Gene3D" id="1.10.287.130">
    <property type="match status" value="1"/>
</dbReference>
<dbReference type="InterPro" id="IPR003594">
    <property type="entry name" value="HATPase_dom"/>
</dbReference>
<dbReference type="RefSeq" id="WP_425344440.1">
    <property type="nucleotide sequence ID" value="NZ_JBGUBD010000002.1"/>
</dbReference>
<evidence type="ECO:0000256" key="1">
    <source>
        <dbReference type="ARBA" id="ARBA00000085"/>
    </source>
</evidence>
<reference evidence="14 15" key="1">
    <citation type="submission" date="2024-08" db="EMBL/GenBank/DDBJ databases">
        <title>Whole-genome sequencing of halo(alkali)philic microorganisms from hypersaline lakes.</title>
        <authorList>
            <person name="Sorokin D.Y."/>
            <person name="Merkel A.Y."/>
            <person name="Messina E."/>
            <person name="Yakimov M."/>
        </authorList>
    </citation>
    <scope>NUCLEOTIDE SEQUENCE [LARGE SCALE GENOMIC DNA]</scope>
    <source>
        <strain evidence="14 15">AB-hyl4</strain>
    </source>
</reference>
<evidence type="ECO:0000259" key="12">
    <source>
        <dbReference type="PROSITE" id="PS50110"/>
    </source>
</evidence>
<feature type="domain" description="Histidine kinase" evidence="11">
    <location>
        <begin position="428"/>
        <end position="650"/>
    </location>
</feature>
<dbReference type="Pfam" id="PF00512">
    <property type="entry name" value="HisKA"/>
    <property type="match status" value="1"/>
</dbReference>
<evidence type="ECO:0000259" key="11">
    <source>
        <dbReference type="PROSITE" id="PS50109"/>
    </source>
</evidence>
<accession>A0ABV4U5E0</accession>
<dbReference type="SUPFAM" id="SSF55874">
    <property type="entry name" value="ATPase domain of HSP90 chaperone/DNA topoisomerase II/histidine kinase"/>
    <property type="match status" value="1"/>
</dbReference>
<dbReference type="SUPFAM" id="SSF47384">
    <property type="entry name" value="Homodimeric domain of signal transducing histidine kinase"/>
    <property type="match status" value="1"/>
</dbReference>
<comment type="caution">
    <text evidence="14">The sequence shown here is derived from an EMBL/GenBank/DDBJ whole genome shotgun (WGS) entry which is preliminary data.</text>
</comment>
<evidence type="ECO:0000313" key="14">
    <source>
        <dbReference type="EMBL" id="MFA9477518.1"/>
    </source>
</evidence>
<dbReference type="PANTHER" id="PTHR45339">
    <property type="entry name" value="HYBRID SIGNAL TRANSDUCTION HISTIDINE KINASE J"/>
    <property type="match status" value="1"/>
</dbReference>
<dbReference type="InterPro" id="IPR004358">
    <property type="entry name" value="Sig_transdc_His_kin-like_C"/>
</dbReference>
<dbReference type="InterPro" id="IPR006189">
    <property type="entry name" value="CHASE_dom"/>
</dbReference>
<dbReference type="CDD" id="cd17546">
    <property type="entry name" value="REC_hyHK_CKI1_RcsC-like"/>
    <property type="match status" value="1"/>
</dbReference>
<dbReference type="SMART" id="SM00448">
    <property type="entry name" value="REC"/>
    <property type="match status" value="2"/>
</dbReference>
<evidence type="ECO:0000256" key="10">
    <source>
        <dbReference type="SAM" id="Phobius"/>
    </source>
</evidence>
<evidence type="ECO:0000256" key="2">
    <source>
        <dbReference type="ARBA" id="ARBA00004370"/>
    </source>
</evidence>
<dbReference type="EC" id="2.7.13.3" evidence="3"/>
<dbReference type="SMART" id="SM00388">
    <property type="entry name" value="HisKA"/>
    <property type="match status" value="1"/>
</dbReference>
<dbReference type="InterPro" id="IPR001789">
    <property type="entry name" value="Sig_transdc_resp-reg_receiver"/>
</dbReference>
<dbReference type="Proteomes" id="UP001575105">
    <property type="component" value="Unassembled WGS sequence"/>
</dbReference>
<dbReference type="SUPFAM" id="SSF52172">
    <property type="entry name" value="CheY-like"/>
    <property type="match status" value="2"/>
</dbReference>
<dbReference type="Pfam" id="PF00072">
    <property type="entry name" value="Response_reg"/>
    <property type="match status" value="2"/>
</dbReference>
<keyword evidence="7" id="KW-0902">Two-component regulatory system</keyword>
<dbReference type="SMART" id="SM00387">
    <property type="entry name" value="HATPase_c"/>
    <property type="match status" value="1"/>
</dbReference>
<evidence type="ECO:0000256" key="3">
    <source>
        <dbReference type="ARBA" id="ARBA00012438"/>
    </source>
</evidence>
<gene>
    <name evidence="14" type="ORF">ACERK3_04335</name>
</gene>
<dbReference type="InterPro" id="IPR003661">
    <property type="entry name" value="HisK_dim/P_dom"/>
</dbReference>
<dbReference type="CDD" id="cd00156">
    <property type="entry name" value="REC"/>
    <property type="match status" value="1"/>
</dbReference>
<comment type="subcellular location">
    <subcellularLocation>
        <location evidence="2">Membrane</location>
    </subcellularLocation>
</comment>
<evidence type="ECO:0000256" key="7">
    <source>
        <dbReference type="ARBA" id="ARBA00023012"/>
    </source>
</evidence>
<evidence type="ECO:0000256" key="5">
    <source>
        <dbReference type="ARBA" id="ARBA00022692"/>
    </source>
</evidence>
<feature type="domain" description="Response regulatory" evidence="12">
    <location>
        <begin position="813"/>
        <end position="931"/>
    </location>
</feature>
<dbReference type="PROSITE" id="PS50110">
    <property type="entry name" value="RESPONSE_REGULATORY"/>
    <property type="match status" value="2"/>
</dbReference>
<protein>
    <recommendedName>
        <fullName evidence="3">histidine kinase</fullName>
        <ecNumber evidence="3">2.7.13.3</ecNumber>
    </recommendedName>
</protein>
<dbReference type="EMBL" id="JBGUBD010000002">
    <property type="protein sequence ID" value="MFA9477518.1"/>
    <property type="molecule type" value="Genomic_DNA"/>
</dbReference>
<keyword evidence="8 10" id="KW-0472">Membrane</keyword>
<dbReference type="PROSITE" id="PS50839">
    <property type="entry name" value="CHASE"/>
    <property type="match status" value="1"/>
</dbReference>
<keyword evidence="6 10" id="KW-1133">Transmembrane helix</keyword>
<dbReference type="PANTHER" id="PTHR45339:SF1">
    <property type="entry name" value="HYBRID SIGNAL TRANSDUCTION HISTIDINE KINASE J"/>
    <property type="match status" value="1"/>
</dbReference>
<feature type="modified residue" description="4-aspartylphosphate" evidence="9">
    <location>
        <position position="723"/>
    </location>
</feature>
<keyword evidence="5 10" id="KW-0812">Transmembrane</keyword>
<dbReference type="PRINTS" id="PR00344">
    <property type="entry name" value="BCTRLSENSOR"/>
</dbReference>
<dbReference type="InterPro" id="IPR036097">
    <property type="entry name" value="HisK_dim/P_sf"/>
</dbReference>